<gene>
    <name evidence="1" type="ORF">C0V70_01565</name>
</gene>
<proteinExistence type="predicted"/>
<keyword evidence="2" id="KW-1185">Reference proteome</keyword>
<dbReference type="EMBL" id="CP025704">
    <property type="protein sequence ID" value="AUN96811.1"/>
    <property type="molecule type" value="Genomic_DNA"/>
</dbReference>
<dbReference type="OrthoDB" id="122670at2"/>
<sequence>MPQISSFFGITIYMYYAHGKHKEPYFHAKYQGYDASFSIKTLTLLSGHLPIKAKNLVQVWAFEHQLELLENWDKIIKREPVKKIPGADCD</sequence>
<dbReference type="RefSeq" id="WP_102242106.1">
    <property type="nucleotide sequence ID" value="NZ_CP025704.1"/>
</dbReference>
<reference evidence="1 2" key="1">
    <citation type="submission" date="2018-01" db="EMBL/GenBank/DDBJ databases">
        <title>Complete genome sequence of Bacteriovorax stolpii DSM12778.</title>
        <authorList>
            <person name="Tang B."/>
            <person name="Chang J."/>
        </authorList>
    </citation>
    <scope>NUCLEOTIDE SEQUENCE [LARGE SCALE GENOMIC DNA]</scope>
    <source>
        <strain evidence="1 2">DSM 12778</strain>
    </source>
</reference>
<evidence type="ECO:0000313" key="2">
    <source>
        <dbReference type="Proteomes" id="UP000235584"/>
    </source>
</evidence>
<dbReference type="KEGG" id="bsto:C0V70_01565"/>
<name>A0A2K9NMR2_BACTC</name>
<organism evidence="1 2">
    <name type="scientific">Bacteriovorax stolpii</name>
    <name type="common">Bdellovibrio stolpii</name>
    <dbReference type="NCBI Taxonomy" id="960"/>
    <lineage>
        <taxon>Bacteria</taxon>
        <taxon>Pseudomonadati</taxon>
        <taxon>Bdellovibrionota</taxon>
        <taxon>Bacteriovoracia</taxon>
        <taxon>Bacteriovoracales</taxon>
        <taxon>Bacteriovoracaceae</taxon>
        <taxon>Bacteriovorax</taxon>
    </lineage>
</organism>
<evidence type="ECO:0000313" key="1">
    <source>
        <dbReference type="EMBL" id="AUN96811.1"/>
    </source>
</evidence>
<dbReference type="InterPro" id="IPR025427">
    <property type="entry name" value="DUF4160"/>
</dbReference>
<dbReference type="Proteomes" id="UP000235584">
    <property type="component" value="Chromosome"/>
</dbReference>
<accession>A0A2K9NMR2</accession>
<dbReference type="AlphaFoldDB" id="A0A2K9NMR2"/>
<dbReference type="Pfam" id="PF13711">
    <property type="entry name" value="DUF4160"/>
    <property type="match status" value="1"/>
</dbReference>
<protein>
    <submittedName>
        <fullName evidence="1">Uncharacterized protein</fullName>
    </submittedName>
</protein>